<organism evidence="1 2">
    <name type="scientific">Rhodococcus rhodochrous</name>
    <dbReference type="NCBI Taxonomy" id="1829"/>
    <lineage>
        <taxon>Bacteria</taxon>
        <taxon>Bacillati</taxon>
        <taxon>Actinomycetota</taxon>
        <taxon>Actinomycetes</taxon>
        <taxon>Mycobacteriales</taxon>
        <taxon>Nocardiaceae</taxon>
        <taxon>Rhodococcus</taxon>
    </lineage>
</organism>
<protein>
    <submittedName>
        <fullName evidence="1">Uncharacterized protein</fullName>
    </submittedName>
</protein>
<proteinExistence type="predicted"/>
<dbReference type="EMBL" id="CP083974">
    <property type="protein sequence ID" value="UZF43187.1"/>
    <property type="molecule type" value="Genomic_DNA"/>
</dbReference>
<accession>A0AA46WS56</accession>
<gene>
    <name evidence="1" type="ORF">KUM34_014835</name>
</gene>
<reference evidence="1 2" key="1">
    <citation type="journal article" date="2021" name="Front. Microbiol.">
        <title>Bacterial Transformation of Aromatic Monomers in Softwood Black Liquor.</title>
        <authorList>
            <person name="Navas L.E."/>
            <person name="Dexter G."/>
            <person name="Liu J."/>
            <person name="Levy-Booth D."/>
            <person name="Cho M."/>
            <person name="Jang S.K."/>
            <person name="Mansfield S.D."/>
            <person name="Renneckar S."/>
            <person name="Mohn W.W."/>
            <person name="Eltis L.D."/>
        </authorList>
    </citation>
    <scope>NUCLEOTIDE SEQUENCE [LARGE SCALE GENOMIC DNA]</scope>
    <source>
        <strain evidence="1 2">GD02</strain>
    </source>
</reference>
<name>A0AA46WS56_RHORH</name>
<dbReference type="Proteomes" id="UP001162740">
    <property type="component" value="Chromosome"/>
</dbReference>
<dbReference type="AlphaFoldDB" id="A0AA46WS56"/>
<dbReference type="RefSeq" id="WP_229582061.1">
    <property type="nucleotide sequence ID" value="NZ_CP083974.1"/>
</dbReference>
<evidence type="ECO:0000313" key="2">
    <source>
        <dbReference type="Proteomes" id="UP001162740"/>
    </source>
</evidence>
<sequence length="80" mass="8874">MMSKYGIGNVREIGGGWELSWRPVETFDSEVVGVPIIRPYGGDWIELPAEVLDGLAQWSADVRDTMRVGIEIMNSCSSRS</sequence>
<evidence type="ECO:0000313" key="1">
    <source>
        <dbReference type="EMBL" id="UZF43187.1"/>
    </source>
</evidence>